<organism evidence="2 3">
    <name type="scientific">Erythrobacter crassostreae</name>
    <dbReference type="NCBI Taxonomy" id="2828328"/>
    <lineage>
        <taxon>Bacteria</taxon>
        <taxon>Pseudomonadati</taxon>
        <taxon>Pseudomonadota</taxon>
        <taxon>Alphaproteobacteria</taxon>
        <taxon>Sphingomonadales</taxon>
        <taxon>Erythrobacteraceae</taxon>
        <taxon>Erythrobacter/Porphyrobacter group</taxon>
        <taxon>Erythrobacter</taxon>
    </lineage>
</organism>
<comment type="caution">
    <text evidence="2">The sequence shown here is derived from an EMBL/GenBank/DDBJ whole genome shotgun (WGS) entry which is preliminary data.</text>
</comment>
<dbReference type="Proteomes" id="UP001138681">
    <property type="component" value="Unassembled WGS sequence"/>
</dbReference>
<dbReference type="AlphaFoldDB" id="A0A9X1F248"/>
<evidence type="ECO:0000313" key="3">
    <source>
        <dbReference type="Proteomes" id="UP001138681"/>
    </source>
</evidence>
<accession>A0A9X1F248</accession>
<name>A0A9X1F248_9SPHN</name>
<evidence type="ECO:0000256" key="1">
    <source>
        <dbReference type="SAM" id="Coils"/>
    </source>
</evidence>
<dbReference type="EMBL" id="JAGSPC010000001">
    <property type="protein sequence ID" value="MBV7258677.1"/>
    <property type="molecule type" value="Genomic_DNA"/>
</dbReference>
<dbReference type="RefSeq" id="WP_218403969.1">
    <property type="nucleotide sequence ID" value="NZ_JAGSPC010000001.1"/>
</dbReference>
<reference evidence="2" key="1">
    <citation type="submission" date="2021-04" db="EMBL/GenBank/DDBJ databases">
        <authorList>
            <person name="Pira H."/>
            <person name="Risdian C."/>
            <person name="Wink J."/>
        </authorList>
    </citation>
    <scope>NUCLEOTIDE SEQUENCE</scope>
    <source>
        <strain evidence="2">WH158</strain>
    </source>
</reference>
<proteinExistence type="predicted"/>
<feature type="coiled-coil region" evidence="1">
    <location>
        <begin position="15"/>
        <end position="42"/>
    </location>
</feature>
<sequence>MKNLDQMGHEMSHRFHAAMDNLDRMQNELDELAMLARTIRTESSMGQLDGQRTLNFLSGSQSRLNEAREKLALAHARAEHDAVKADIPWDCPAAEHATLKLVNG</sequence>
<protein>
    <submittedName>
        <fullName evidence="2">Uncharacterized protein</fullName>
    </submittedName>
</protein>
<gene>
    <name evidence="2" type="ORF">KCG46_03690</name>
</gene>
<evidence type="ECO:0000313" key="2">
    <source>
        <dbReference type="EMBL" id="MBV7258677.1"/>
    </source>
</evidence>
<keyword evidence="3" id="KW-1185">Reference proteome</keyword>
<keyword evidence="1" id="KW-0175">Coiled coil</keyword>